<dbReference type="EMBL" id="JBBYHS010000007">
    <property type="protein sequence ID" value="MEL1253682.1"/>
    <property type="molecule type" value="Genomic_DNA"/>
</dbReference>
<evidence type="ECO:0000313" key="5">
    <source>
        <dbReference type="EMBL" id="MEL1253682.1"/>
    </source>
</evidence>
<dbReference type="InterPro" id="IPR008756">
    <property type="entry name" value="Peptidase_M56"/>
</dbReference>
<accession>A0ABU9IMN1</accession>
<organism evidence="5 6">
    <name type="scientific">Flavobacterium calami</name>
    <dbReference type="NCBI Taxonomy" id="3139144"/>
    <lineage>
        <taxon>Bacteria</taxon>
        <taxon>Pseudomonadati</taxon>
        <taxon>Bacteroidota</taxon>
        <taxon>Flavobacteriia</taxon>
        <taxon>Flavobacteriales</taxon>
        <taxon>Flavobacteriaceae</taxon>
        <taxon>Flavobacterium</taxon>
    </lineage>
</organism>
<evidence type="ECO:0000256" key="3">
    <source>
        <dbReference type="SAM" id="Phobius"/>
    </source>
</evidence>
<evidence type="ECO:0000256" key="1">
    <source>
        <dbReference type="SAM" id="Coils"/>
    </source>
</evidence>
<dbReference type="RefSeq" id="WP_341691314.1">
    <property type="nucleotide sequence ID" value="NZ_JBBYHS010000007.1"/>
</dbReference>
<feature type="transmembrane region" description="Helical" evidence="3">
    <location>
        <begin position="37"/>
        <end position="60"/>
    </location>
</feature>
<feature type="coiled-coil region" evidence="1">
    <location>
        <begin position="510"/>
        <end position="573"/>
    </location>
</feature>
<evidence type="ECO:0000256" key="2">
    <source>
        <dbReference type="SAM" id="MobiDB-lite"/>
    </source>
</evidence>
<dbReference type="PANTHER" id="PTHR34978:SF3">
    <property type="entry name" value="SLR0241 PROTEIN"/>
    <property type="match status" value="1"/>
</dbReference>
<evidence type="ECO:0000313" key="6">
    <source>
        <dbReference type="Proteomes" id="UP001485226"/>
    </source>
</evidence>
<name>A0ABU9IMN1_9FLAO</name>
<reference evidence="5 6" key="1">
    <citation type="submission" date="2024-04" db="EMBL/GenBank/DDBJ databases">
        <title>Flavobacterium sp. DGU38 16S ribosomal RNA gene Genome sequencing and assembly.</title>
        <authorList>
            <person name="Park S."/>
        </authorList>
    </citation>
    <scope>NUCLEOTIDE SEQUENCE [LARGE SCALE GENOMIC DNA]</scope>
    <source>
        <strain evidence="5 6">DGU38</strain>
    </source>
</reference>
<comment type="caution">
    <text evidence="5">The sequence shown here is derived from an EMBL/GenBank/DDBJ whole genome shotgun (WGS) entry which is preliminary data.</text>
</comment>
<dbReference type="InterPro" id="IPR052173">
    <property type="entry name" value="Beta-lactam_resp_regulator"/>
</dbReference>
<evidence type="ECO:0000259" key="4">
    <source>
        <dbReference type="Pfam" id="PF05569"/>
    </source>
</evidence>
<protein>
    <submittedName>
        <fullName evidence="5">M56 family metallopeptidase</fullName>
    </submittedName>
</protein>
<feature type="transmembrane region" description="Helical" evidence="3">
    <location>
        <begin position="6"/>
        <end position="25"/>
    </location>
</feature>
<gene>
    <name evidence="5" type="ORF">AAEO57_07845</name>
</gene>
<dbReference type="Proteomes" id="UP001485226">
    <property type="component" value="Unassembled WGS sequence"/>
</dbReference>
<keyword evidence="1" id="KW-0175">Coiled coil</keyword>
<sequence>METLFIHIAKSSGLLTLFYCAYYFLLRKETFFNSNRWFLLSGLITSLLLPFLVYTKIVWIDPVSIPTINYSQAYLPQTIQDEAFKINWNYVFIAIYCIGFLALIIKFVADFYNLNSILKGKKIQQQADFKFIDVKENIAPFSYFDYIVYNSSMYTPSELENIIEHEKVHSDQNHTIDVIISRVFCVLFWFNPIIWLYKKAILQNLEFIADSVALKKISDKKAYQYTLLKITTHESCVAITNHFYQSLIKKRIVMLNKNQSKRRNSWKYYAILPALVAFVFLFQIKTVAQEKKEALEIPEAPANVDVYKIKNTTTDEELKEMTVKLKKIHNVDVEISEVKRNSNNQLTAIKVDVEKGTGRDQTIQIEGDYAIKSCGIIISVDNNNNKKINIITDDGIEKPIVVGDNLILNGTGSCKNKAITITSLTPPVPPTPPVFPAGPMPQAPTPDMSKMPKPPVPPSNPKDKAAMSKFEKEMSEFEKKMESFEPDMSAYEKQVEEIMSKHEAIFEKEMQKYELAMDKFNDDMEKFTEDIQIKYGKDSKEYEINMKQFEKDMKIFEKNMKLHEKEMKKMEKESQKS</sequence>
<dbReference type="Pfam" id="PF05569">
    <property type="entry name" value="Peptidase_M56"/>
    <property type="match status" value="1"/>
</dbReference>
<proteinExistence type="predicted"/>
<dbReference type="CDD" id="cd07341">
    <property type="entry name" value="M56_BlaR1_MecR1_like"/>
    <property type="match status" value="1"/>
</dbReference>
<keyword evidence="3" id="KW-1133">Transmembrane helix</keyword>
<keyword evidence="6" id="KW-1185">Reference proteome</keyword>
<feature type="compositionally biased region" description="Pro residues" evidence="2">
    <location>
        <begin position="429"/>
        <end position="444"/>
    </location>
</feature>
<feature type="domain" description="Peptidase M56" evidence="4">
    <location>
        <begin position="153"/>
        <end position="255"/>
    </location>
</feature>
<feature type="region of interest" description="Disordered" evidence="2">
    <location>
        <begin position="429"/>
        <end position="464"/>
    </location>
</feature>
<feature type="transmembrane region" description="Helical" evidence="3">
    <location>
        <begin position="90"/>
        <end position="112"/>
    </location>
</feature>
<keyword evidence="3" id="KW-0812">Transmembrane</keyword>
<keyword evidence="3" id="KW-0472">Membrane</keyword>
<dbReference type="PANTHER" id="PTHR34978">
    <property type="entry name" value="POSSIBLE SENSOR-TRANSDUCER PROTEIN BLAR"/>
    <property type="match status" value="1"/>
</dbReference>
<feature type="transmembrane region" description="Helical" evidence="3">
    <location>
        <begin position="266"/>
        <end position="284"/>
    </location>
</feature>